<keyword evidence="6" id="KW-0324">Glycolysis</keyword>
<dbReference type="Pfam" id="PF06415">
    <property type="entry name" value="iPGM_N"/>
    <property type="match status" value="1"/>
</dbReference>
<dbReference type="AlphaFoldDB" id="A0A382RYB5"/>
<feature type="domain" description="BPG-independent PGAM N-terminal" evidence="10">
    <location>
        <begin position="1"/>
        <end position="122"/>
    </location>
</feature>
<gene>
    <name evidence="11" type="ORF">METZ01_LOCUS355543</name>
</gene>
<evidence type="ECO:0000259" key="10">
    <source>
        <dbReference type="Pfam" id="PF06415"/>
    </source>
</evidence>
<sequence length="316" mass="35084">RIASISGRYYAMDRDKRWERTQKAYDALVWGQGRQATSASELVCNSYKEGVTDEFIEPAVIVSENGKPIGPLRDGDAVIFFNYRADRARQLVAALAFSNERFTDFDRGKRTQLNVTTLTEYEATYQLPVAFSPATFTGNVAEVLAQNHLTNLRLAETEKYAHVTYFFNSGEETPYLGEERILVPSPKVPTYDLAPGMSAKSITDQFVNDIEQQQHDVIICNFANADMVGHTGKLDATVQAVSTLDQCLERIIKATTAADGTLLITADHGNAEQLWDRERKGPHTAHTRNPVPVVLVNNAVAGRNLMLRDGSLRDVA</sequence>
<feature type="non-terminal residue" evidence="11">
    <location>
        <position position="1"/>
    </location>
</feature>
<dbReference type="SUPFAM" id="SSF53649">
    <property type="entry name" value="Alkaline phosphatase-like"/>
    <property type="match status" value="1"/>
</dbReference>
<keyword evidence="8" id="KW-0413">Isomerase</keyword>
<dbReference type="Pfam" id="PF01676">
    <property type="entry name" value="Metalloenzyme"/>
    <property type="match status" value="1"/>
</dbReference>
<name>A0A382RYB5_9ZZZZ</name>
<accession>A0A382RYB5</accession>
<dbReference type="PANTHER" id="PTHR31637:SF0">
    <property type="entry name" value="2,3-BISPHOSPHOGLYCERATE-INDEPENDENT PHOSPHOGLYCERATE MUTASE"/>
    <property type="match status" value="1"/>
</dbReference>
<dbReference type="UniPathway" id="UPA00109">
    <property type="reaction ID" value="UER00186"/>
</dbReference>
<dbReference type="Gene3D" id="3.40.720.10">
    <property type="entry name" value="Alkaline Phosphatase, subunit A"/>
    <property type="match status" value="1"/>
</dbReference>
<evidence type="ECO:0000256" key="5">
    <source>
        <dbReference type="ARBA" id="ARBA00022723"/>
    </source>
</evidence>
<dbReference type="GO" id="GO:0030145">
    <property type="term" value="F:manganese ion binding"/>
    <property type="evidence" value="ECO:0007669"/>
    <property type="project" value="InterPro"/>
</dbReference>
<dbReference type="PANTHER" id="PTHR31637">
    <property type="entry name" value="2,3-BISPHOSPHOGLYCERATE-INDEPENDENT PHOSPHOGLYCERATE MUTASE"/>
    <property type="match status" value="1"/>
</dbReference>
<reference evidence="11" key="1">
    <citation type="submission" date="2018-05" db="EMBL/GenBank/DDBJ databases">
        <authorList>
            <person name="Lanie J.A."/>
            <person name="Ng W.-L."/>
            <person name="Kazmierczak K.M."/>
            <person name="Andrzejewski T.M."/>
            <person name="Davidsen T.M."/>
            <person name="Wayne K.J."/>
            <person name="Tettelin H."/>
            <person name="Glass J.I."/>
            <person name="Rusch D."/>
            <person name="Podicherti R."/>
            <person name="Tsui H.-C.T."/>
            <person name="Winkler M.E."/>
        </authorList>
    </citation>
    <scope>NUCLEOTIDE SEQUENCE</scope>
</reference>
<evidence type="ECO:0000256" key="6">
    <source>
        <dbReference type="ARBA" id="ARBA00023152"/>
    </source>
</evidence>
<evidence type="ECO:0000256" key="8">
    <source>
        <dbReference type="ARBA" id="ARBA00023235"/>
    </source>
</evidence>
<evidence type="ECO:0000259" key="9">
    <source>
        <dbReference type="Pfam" id="PF01676"/>
    </source>
</evidence>
<dbReference type="NCBIfam" id="TIGR01307">
    <property type="entry name" value="pgm_bpd_ind"/>
    <property type="match status" value="1"/>
</dbReference>
<proteinExistence type="inferred from homology"/>
<evidence type="ECO:0000256" key="2">
    <source>
        <dbReference type="ARBA" id="ARBA00004798"/>
    </source>
</evidence>
<dbReference type="EC" id="5.4.2.12" evidence="4"/>
<dbReference type="GO" id="GO:0005737">
    <property type="term" value="C:cytoplasm"/>
    <property type="evidence" value="ECO:0007669"/>
    <property type="project" value="InterPro"/>
</dbReference>
<dbReference type="EMBL" id="UINC01125096">
    <property type="protein sequence ID" value="SVD02689.1"/>
    <property type="molecule type" value="Genomic_DNA"/>
</dbReference>
<keyword evidence="5" id="KW-0479">Metal-binding</keyword>
<evidence type="ECO:0000256" key="4">
    <source>
        <dbReference type="ARBA" id="ARBA00012026"/>
    </source>
</evidence>
<comment type="pathway">
    <text evidence="2">Carbohydrate degradation; glycolysis; pyruvate from D-glyceraldehyde 3-phosphate: step 3/5.</text>
</comment>
<dbReference type="GO" id="GO:0004619">
    <property type="term" value="F:phosphoglycerate mutase activity"/>
    <property type="evidence" value="ECO:0007669"/>
    <property type="project" value="UniProtKB-EC"/>
</dbReference>
<dbReference type="Gene3D" id="3.40.1450.10">
    <property type="entry name" value="BPG-independent phosphoglycerate mutase, domain B"/>
    <property type="match status" value="1"/>
</dbReference>
<dbReference type="GO" id="GO:0006096">
    <property type="term" value="P:glycolytic process"/>
    <property type="evidence" value="ECO:0007669"/>
    <property type="project" value="UniProtKB-UniPathway"/>
</dbReference>
<comment type="similarity">
    <text evidence="3">Belongs to the BPG-independent phosphoglycerate mutase family.</text>
</comment>
<organism evidence="11">
    <name type="scientific">marine metagenome</name>
    <dbReference type="NCBI Taxonomy" id="408172"/>
    <lineage>
        <taxon>unclassified sequences</taxon>
        <taxon>metagenomes</taxon>
        <taxon>ecological metagenomes</taxon>
    </lineage>
</organism>
<evidence type="ECO:0000256" key="7">
    <source>
        <dbReference type="ARBA" id="ARBA00023211"/>
    </source>
</evidence>
<dbReference type="GO" id="GO:0006007">
    <property type="term" value="P:glucose catabolic process"/>
    <property type="evidence" value="ECO:0007669"/>
    <property type="project" value="InterPro"/>
</dbReference>
<dbReference type="SUPFAM" id="SSF64158">
    <property type="entry name" value="2,3-Bisphosphoglycerate-independent phosphoglycerate mutase, substrate-binding domain"/>
    <property type="match status" value="1"/>
</dbReference>
<protein>
    <recommendedName>
        <fullName evidence="4">phosphoglycerate mutase (2,3-diphosphoglycerate-independent)</fullName>
        <ecNumber evidence="4">5.4.2.12</ecNumber>
    </recommendedName>
</protein>
<keyword evidence="7" id="KW-0464">Manganese</keyword>
<evidence type="ECO:0000313" key="11">
    <source>
        <dbReference type="EMBL" id="SVD02689.1"/>
    </source>
</evidence>
<feature type="non-terminal residue" evidence="11">
    <location>
        <position position="316"/>
    </location>
</feature>
<comment type="cofactor">
    <cofactor evidence="1">
        <name>Mn(2+)</name>
        <dbReference type="ChEBI" id="CHEBI:29035"/>
    </cofactor>
</comment>
<dbReference type="InterPro" id="IPR036646">
    <property type="entry name" value="PGAM_B_sf"/>
</dbReference>
<dbReference type="CDD" id="cd16010">
    <property type="entry name" value="iPGM"/>
    <property type="match status" value="1"/>
</dbReference>
<evidence type="ECO:0000256" key="3">
    <source>
        <dbReference type="ARBA" id="ARBA00008819"/>
    </source>
</evidence>
<dbReference type="InterPro" id="IPR011258">
    <property type="entry name" value="BPG-indep_PGM_N"/>
</dbReference>
<dbReference type="InterPro" id="IPR017850">
    <property type="entry name" value="Alkaline_phosphatase_core_sf"/>
</dbReference>
<dbReference type="InterPro" id="IPR006124">
    <property type="entry name" value="Metalloenzyme"/>
</dbReference>
<feature type="domain" description="Metalloenzyme" evidence="9">
    <location>
        <begin position="139"/>
        <end position="316"/>
    </location>
</feature>
<evidence type="ECO:0000256" key="1">
    <source>
        <dbReference type="ARBA" id="ARBA00001936"/>
    </source>
</evidence>
<dbReference type="InterPro" id="IPR005995">
    <property type="entry name" value="Pgm_bpd_ind"/>
</dbReference>